<dbReference type="Gene3D" id="1.10.8.60">
    <property type="match status" value="2"/>
</dbReference>
<evidence type="ECO:0000259" key="5">
    <source>
        <dbReference type="SMART" id="SM00382"/>
    </source>
</evidence>
<dbReference type="InterPro" id="IPR050773">
    <property type="entry name" value="CbxX/CfxQ_RuBisCO_ESX"/>
</dbReference>
<dbReference type="CDD" id="cd18808">
    <property type="entry name" value="SF1_C_Upf1"/>
    <property type="match status" value="1"/>
</dbReference>
<dbReference type="FunFam" id="3.40.50.300:FF:000216">
    <property type="entry name" value="Type VII secretion ATPase EccA"/>
    <property type="match status" value="1"/>
</dbReference>
<feature type="region of interest" description="Disordered" evidence="4">
    <location>
        <begin position="1938"/>
        <end position="1961"/>
    </location>
</feature>
<keyword evidence="2" id="KW-0547">Nucleotide-binding</keyword>
<keyword evidence="7" id="KW-1185">Reference proteome</keyword>
<dbReference type="Gene3D" id="3.40.50.300">
    <property type="entry name" value="P-loop containing nucleotide triphosphate hydrolases"/>
    <property type="match status" value="5"/>
</dbReference>
<dbReference type="InterPro" id="IPR003959">
    <property type="entry name" value="ATPase_AAA_core"/>
</dbReference>
<feature type="compositionally biased region" description="Basic and acidic residues" evidence="4">
    <location>
        <begin position="2060"/>
        <end position="2077"/>
    </location>
</feature>
<protein>
    <recommendedName>
        <fullName evidence="5">AAA+ ATPase domain-containing protein</fullName>
    </recommendedName>
</protein>
<feature type="region of interest" description="Disordered" evidence="4">
    <location>
        <begin position="1973"/>
        <end position="2037"/>
    </location>
</feature>
<dbReference type="OrthoDB" id="2423195at2759"/>
<dbReference type="InterPro" id="IPR003593">
    <property type="entry name" value="AAA+_ATPase"/>
</dbReference>
<evidence type="ECO:0000313" key="6">
    <source>
        <dbReference type="EMBL" id="EIW75484.1"/>
    </source>
</evidence>
<sequence length="2077" mass="232333">MENRDKLFYAVLAGKERITINNSRQYLEAICTQPDPVVCANKLVSSAHALDHIQSAFSFDSSLQFLNGPATAFLEYLFQNPTLKLIGGGDVLSTIVDRIVDPPSFWFSLGQALEERTLSNSAEIGFAQLLLHLVAMSNEQAENHRRWSRDTNVVERLSNSSVATVKSIAQRIQEVLMAYSVGTHSANKPVPGDRHDNDFADFRRISIIPTLQEVQCTQAPFLPHHADLDNTEAWSTAHTRHLETLFRLNRENLIHQMCERASDRRSIVTSGSPDRRSRWALVFQCNSLKEADIGNSIVKHQSLARIVSDGRLISLAEVHRDEELLARTPPEVVLRLVDNSSVEKTLVALRSARSVDIFFCDTPFFAFEPVLKALQGMQQVPLSEELLFWRKYDSVGMPSMYAWWIADRINADSGQDLKHLLNIPFSLRLDRDQAVALVTCLTRRVALVHGPPGTGKSLVCRLVAKIIHEHTPQKILVLCNTDQALHQTLQGFLKIGISSEQIVRLSEPIESQNPGLYSQDYEREHLKNACWNTAGELKRKSDEQAHDLEQRFCRFLALASDAGSCELIAETLEEEAARLRLDGLAYDEWLVQMDRMNNFCDNMMLSRKRIIGCTIAGAAKFSENLLTVSPDVLLVEGAGEILEGDVLAALGSTARHLILIGDYKQPRPNVNNPILKVESGAGYDLDCTLFERLIRKGLPCQSLQTQYRMNRDIACLVRELTYPEIDNAPETQARHNVTGIQQNIIFINCAKFKSSSNDDSEIMSSLASVDYTYEVKMIIKIVKYMAQQGHGTDDMVLLTVYPGQLRTIREALQAETDPVLNDLDSHDLVRAGLRSVSAARLNKKPLRTATIGGFNGEESKIVIASLSGCSFESEVEPTPGYLNVLLSRAKDGLIFLGDAETLMRSKKEGVLWARFVSSLQNKGYIYDGFPVECEEHMRHCRVLVTPSDFDIHCPEGGCAEPCEGKSPICRWCDAEKEHNRAQAEENYERQKHRDTEKEKSDAELADMERQLRIMREAQRDKLESQQRRSAIDERKRDIQETIAAMHRNAPIAAVDRSLVPQFQARPQLSQTPSASSHHSVHPASGTSLVDIPQDDASSHTGNGMLKPALSAARQEWQRRKDLEGLGNNAIDELMEMTGLEEVKWQFLRIMDKINVMKRQKVDTGKERLNLVLLGNPGTARLYAKFLASMEILPGEGFVETTGSRLANGGVSGAKSMIEDLIEEEEGGAIFVDEAYQLASEHNFQGAQVLDFLLAEIENKVGTIVFILAGYNKPMERFFEHNPGLPSRFPYRIQFVDYTDSELLAMFGDLVEKKYKGQMFIEDGLHGLYVRIAIRRLGRGRGREGFGNARALQNMFSRMGEFQAQRISKERREGCWPNDFWMTKEDLIGPEPSRAIVESEAWKKLQAMTGLQSVKDSVKSLLDLITANYLRELSEKEPLHISLNRVFVGSPGTGKTTVAVLYVIVKNPADFVGSALGHSENNTKAILRATVGKVLVIDEAYMLYGGGSSSSGGDSYKTAVIDTIVAEVQSVPGEDRCVLLLGYKDQIVEMFQNLEILAYGRTSIPDYQEDFDDAQLREILEMKLRSHDLGATEKAKDVAINLLSRARNRLHFGNAGEVENILGKAKERYQKRIPYLAADVAFEPLDFDPDFNRDEHATEKLAKLFEDVVGCEEVVKKLGGYQRIAKRMKENGRDMRKSIPTNFVFKGPPGTGKTTTARKMGQVYYDMGFLSSSDVIECSASDLIGEYVGRTGPKTRGVFEKALGKVLFIDEAYRLVEGSYAKEAIDEMVALLTKETFAGKLIVILAGYDAEINKLLQTNPGLSSRFPKQITFHTMTPAQCISLLIQELRNEKVDVPSLCDPMSTIHVMVERALRTMTSWPSWGNARDVKTLARQIINRAWECGSPDQGNEDVELTLSMNEVLDIITTRIKEQADRVRNVAGSFSGPGSSGPSGPPMQTAYAPLPSRTLPLAQTTTAETQRQEPNQRQNPGPPPNAPQDQGEQRDDGVSDADWKQLQRDKAMASQRLQDEKERMKEAQVQAKLEEMGVCQMGYRWIKQTHGYSKEEDRGARTSDDGGME</sequence>
<dbReference type="PANTHER" id="PTHR43392:SF2">
    <property type="entry name" value="AAA-TYPE ATPASE FAMILY PROTEIN _ ANKYRIN REPEAT FAMILY PROTEIN"/>
    <property type="match status" value="1"/>
</dbReference>
<dbReference type="GO" id="GO:0016887">
    <property type="term" value="F:ATP hydrolysis activity"/>
    <property type="evidence" value="ECO:0007669"/>
    <property type="project" value="InterPro"/>
</dbReference>
<evidence type="ECO:0000313" key="7">
    <source>
        <dbReference type="Proteomes" id="UP000053558"/>
    </source>
</evidence>
<feature type="region of interest" description="Disordered" evidence="4">
    <location>
        <begin position="1066"/>
        <end position="1104"/>
    </location>
</feature>
<dbReference type="InterPro" id="IPR041677">
    <property type="entry name" value="DNA2/NAM7_AAA_11"/>
</dbReference>
<proteinExistence type="inferred from homology"/>
<dbReference type="GeneID" id="19209581"/>
<dbReference type="InterPro" id="IPR041627">
    <property type="entry name" value="AAA_lid_6"/>
</dbReference>
<name>A0A5M3M9E8_CONPW</name>
<dbReference type="InterPro" id="IPR000641">
    <property type="entry name" value="CbxX/CfxQ"/>
</dbReference>
<organism evidence="6 7">
    <name type="scientific">Coniophora puteana (strain RWD-64-598)</name>
    <name type="common">Brown rot fungus</name>
    <dbReference type="NCBI Taxonomy" id="741705"/>
    <lineage>
        <taxon>Eukaryota</taxon>
        <taxon>Fungi</taxon>
        <taxon>Dikarya</taxon>
        <taxon>Basidiomycota</taxon>
        <taxon>Agaricomycotina</taxon>
        <taxon>Agaricomycetes</taxon>
        <taxon>Agaricomycetidae</taxon>
        <taxon>Boletales</taxon>
        <taxon>Coniophorineae</taxon>
        <taxon>Coniophoraceae</taxon>
        <taxon>Coniophora</taxon>
    </lineage>
</organism>
<dbReference type="SMART" id="SM00382">
    <property type="entry name" value="AAA"/>
    <property type="match status" value="4"/>
</dbReference>
<dbReference type="InterPro" id="IPR041679">
    <property type="entry name" value="DNA2/NAM7-like_C"/>
</dbReference>
<dbReference type="InterPro" id="IPR047187">
    <property type="entry name" value="SF1_C_Upf1"/>
</dbReference>
<feature type="region of interest" description="Disordered" evidence="4">
    <location>
        <begin position="983"/>
        <end position="1004"/>
    </location>
</feature>
<dbReference type="RefSeq" id="XP_007774205.1">
    <property type="nucleotide sequence ID" value="XM_007776015.1"/>
</dbReference>
<evidence type="ECO:0000256" key="4">
    <source>
        <dbReference type="SAM" id="MobiDB-lite"/>
    </source>
</evidence>
<evidence type="ECO:0000256" key="3">
    <source>
        <dbReference type="ARBA" id="ARBA00022840"/>
    </source>
</evidence>
<feature type="domain" description="AAA+ ATPase" evidence="5">
    <location>
        <begin position="1166"/>
        <end position="1298"/>
    </location>
</feature>
<dbReference type="CDD" id="cd00009">
    <property type="entry name" value="AAA"/>
    <property type="match status" value="1"/>
</dbReference>
<dbReference type="PANTHER" id="PTHR43392">
    <property type="entry name" value="AAA-TYPE ATPASE FAMILY PROTEIN / ANKYRIN REPEAT FAMILY PROTEIN"/>
    <property type="match status" value="1"/>
</dbReference>
<feature type="domain" description="AAA+ ATPase" evidence="5">
    <location>
        <begin position="1698"/>
        <end position="1835"/>
    </location>
</feature>
<evidence type="ECO:0000256" key="2">
    <source>
        <dbReference type="ARBA" id="ARBA00022741"/>
    </source>
</evidence>
<dbReference type="PRINTS" id="PR00819">
    <property type="entry name" value="CBXCFQXSUPER"/>
</dbReference>
<feature type="compositionally biased region" description="Low complexity" evidence="4">
    <location>
        <begin position="1072"/>
        <end position="1084"/>
    </location>
</feature>
<feature type="domain" description="AAA+ ATPase" evidence="5">
    <location>
        <begin position="1441"/>
        <end position="1615"/>
    </location>
</feature>
<dbReference type="KEGG" id="cput:CONPUDRAFT_77169"/>
<dbReference type="FunFam" id="1.10.8.60:FF:000160">
    <property type="entry name" value="WGS project CABT00000000 data, contig 2.55"/>
    <property type="match status" value="1"/>
</dbReference>
<reference evidence="7" key="1">
    <citation type="journal article" date="2012" name="Science">
        <title>The Paleozoic origin of enzymatic lignin decomposition reconstructed from 31 fungal genomes.</title>
        <authorList>
            <person name="Floudas D."/>
            <person name="Binder M."/>
            <person name="Riley R."/>
            <person name="Barry K."/>
            <person name="Blanchette R.A."/>
            <person name="Henrissat B."/>
            <person name="Martinez A.T."/>
            <person name="Otillar R."/>
            <person name="Spatafora J.W."/>
            <person name="Yadav J.S."/>
            <person name="Aerts A."/>
            <person name="Benoit I."/>
            <person name="Boyd A."/>
            <person name="Carlson A."/>
            <person name="Copeland A."/>
            <person name="Coutinho P.M."/>
            <person name="de Vries R.P."/>
            <person name="Ferreira P."/>
            <person name="Findley K."/>
            <person name="Foster B."/>
            <person name="Gaskell J."/>
            <person name="Glotzer D."/>
            <person name="Gorecki P."/>
            <person name="Heitman J."/>
            <person name="Hesse C."/>
            <person name="Hori C."/>
            <person name="Igarashi K."/>
            <person name="Jurgens J.A."/>
            <person name="Kallen N."/>
            <person name="Kersten P."/>
            <person name="Kohler A."/>
            <person name="Kuees U."/>
            <person name="Kumar T.K.A."/>
            <person name="Kuo A."/>
            <person name="LaButti K."/>
            <person name="Larrondo L.F."/>
            <person name="Lindquist E."/>
            <person name="Ling A."/>
            <person name="Lombard V."/>
            <person name="Lucas S."/>
            <person name="Lundell T."/>
            <person name="Martin R."/>
            <person name="McLaughlin D.J."/>
            <person name="Morgenstern I."/>
            <person name="Morin E."/>
            <person name="Murat C."/>
            <person name="Nagy L.G."/>
            <person name="Nolan M."/>
            <person name="Ohm R.A."/>
            <person name="Patyshakuliyeva A."/>
            <person name="Rokas A."/>
            <person name="Ruiz-Duenas F.J."/>
            <person name="Sabat G."/>
            <person name="Salamov A."/>
            <person name="Samejima M."/>
            <person name="Schmutz J."/>
            <person name="Slot J.C."/>
            <person name="St John F."/>
            <person name="Stenlid J."/>
            <person name="Sun H."/>
            <person name="Sun S."/>
            <person name="Syed K."/>
            <person name="Tsang A."/>
            <person name="Wiebenga A."/>
            <person name="Young D."/>
            <person name="Pisabarro A."/>
            <person name="Eastwood D.C."/>
            <person name="Martin F."/>
            <person name="Cullen D."/>
            <person name="Grigoriev I.V."/>
            <person name="Hibbett D.S."/>
        </authorList>
    </citation>
    <scope>NUCLEOTIDE SEQUENCE [LARGE SCALE GENOMIC DNA]</scope>
    <source>
        <strain evidence="7">RWD-64-598 SS2</strain>
    </source>
</reference>
<feature type="region of interest" description="Disordered" evidence="4">
    <location>
        <begin position="2055"/>
        <end position="2077"/>
    </location>
</feature>
<dbReference type="Pfam" id="PF00004">
    <property type="entry name" value="AAA"/>
    <property type="match status" value="2"/>
</dbReference>
<dbReference type="SUPFAM" id="SSF52540">
    <property type="entry name" value="P-loop containing nucleoside triphosphate hydrolases"/>
    <property type="match status" value="4"/>
</dbReference>
<keyword evidence="3" id="KW-0067">ATP-binding</keyword>
<feature type="compositionally biased region" description="Basic and acidic residues" evidence="4">
    <location>
        <begin position="1999"/>
        <end position="2034"/>
    </location>
</feature>
<feature type="compositionally biased region" description="Low complexity" evidence="4">
    <location>
        <begin position="1940"/>
        <end position="1950"/>
    </location>
</feature>
<dbReference type="Proteomes" id="UP000053558">
    <property type="component" value="Unassembled WGS sequence"/>
</dbReference>
<accession>A0A5M3M9E8</accession>
<dbReference type="GO" id="GO:0004386">
    <property type="term" value="F:helicase activity"/>
    <property type="evidence" value="ECO:0007669"/>
    <property type="project" value="InterPro"/>
</dbReference>
<evidence type="ECO:0000256" key="1">
    <source>
        <dbReference type="ARBA" id="ARBA00010378"/>
    </source>
</evidence>
<dbReference type="InterPro" id="IPR027417">
    <property type="entry name" value="P-loop_NTPase"/>
</dbReference>
<feature type="domain" description="AAA+ ATPase" evidence="5">
    <location>
        <begin position="442"/>
        <end position="695"/>
    </location>
</feature>
<dbReference type="Pfam" id="PF13086">
    <property type="entry name" value="AAA_11"/>
    <property type="match status" value="1"/>
</dbReference>
<comment type="caution">
    <text evidence="6">The sequence shown here is derived from an EMBL/GenBank/DDBJ whole genome shotgun (WGS) entry which is preliminary data.</text>
</comment>
<dbReference type="GO" id="GO:0005524">
    <property type="term" value="F:ATP binding"/>
    <property type="evidence" value="ECO:0007669"/>
    <property type="project" value="UniProtKB-KW"/>
</dbReference>
<feature type="compositionally biased region" description="Low complexity" evidence="4">
    <location>
        <begin position="1973"/>
        <end position="1987"/>
    </location>
</feature>
<comment type="similarity">
    <text evidence="1">Belongs to the CbxX/CfxQ family.</text>
</comment>
<dbReference type="Pfam" id="PF13087">
    <property type="entry name" value="AAA_12"/>
    <property type="match status" value="1"/>
</dbReference>
<dbReference type="EMBL" id="JH711588">
    <property type="protein sequence ID" value="EIW75484.1"/>
    <property type="molecule type" value="Genomic_DNA"/>
</dbReference>
<dbReference type="Pfam" id="PF17866">
    <property type="entry name" value="AAA_lid_6"/>
    <property type="match status" value="1"/>
</dbReference>
<gene>
    <name evidence="6" type="ORF">CONPUDRAFT_77169</name>
</gene>